<dbReference type="PRINTS" id="PR01009">
    <property type="entry name" value="FLGMRINGFLIF"/>
</dbReference>
<dbReference type="PIRSF" id="PIRSF004862">
    <property type="entry name" value="FliF"/>
    <property type="match status" value="1"/>
</dbReference>
<evidence type="ECO:0000256" key="11">
    <source>
        <dbReference type="SAM" id="Phobius"/>
    </source>
</evidence>
<organism evidence="14 15">
    <name type="scientific">Pseudomethylobacillus aquaticus</name>
    <dbReference type="NCBI Taxonomy" id="2676064"/>
    <lineage>
        <taxon>Bacteria</taxon>
        <taxon>Pseudomonadati</taxon>
        <taxon>Pseudomonadota</taxon>
        <taxon>Betaproteobacteria</taxon>
        <taxon>Nitrosomonadales</taxon>
        <taxon>Methylophilaceae</taxon>
        <taxon>Pseudomethylobacillus</taxon>
    </lineage>
</organism>
<evidence type="ECO:0000256" key="7">
    <source>
        <dbReference type="ARBA" id="ARBA00023136"/>
    </source>
</evidence>
<feature type="domain" description="Flagellar M-ring C-terminal" evidence="13">
    <location>
        <begin position="245"/>
        <end position="387"/>
    </location>
</feature>
<dbReference type="NCBIfam" id="TIGR00206">
    <property type="entry name" value="fliF"/>
    <property type="match status" value="1"/>
</dbReference>
<evidence type="ECO:0000256" key="3">
    <source>
        <dbReference type="ARBA" id="ARBA00007971"/>
    </source>
</evidence>
<feature type="region of interest" description="Disordered" evidence="10">
    <location>
        <begin position="388"/>
        <end position="422"/>
    </location>
</feature>
<keyword evidence="5 11" id="KW-0812">Transmembrane</keyword>
<dbReference type="PANTHER" id="PTHR30046">
    <property type="entry name" value="FLAGELLAR M-RING PROTEIN"/>
    <property type="match status" value="1"/>
</dbReference>
<reference evidence="14 15" key="1">
    <citation type="submission" date="2018-10" db="EMBL/GenBank/DDBJ databases">
        <authorList>
            <person name="Chen W.-M."/>
        </authorList>
    </citation>
    <scope>NUCLEOTIDE SEQUENCE [LARGE SCALE GENOMIC DNA]</scope>
    <source>
        <strain evidence="14 15">H-5</strain>
    </source>
</reference>
<evidence type="ECO:0000256" key="8">
    <source>
        <dbReference type="ARBA" id="ARBA00023143"/>
    </source>
</evidence>
<dbReference type="AlphaFoldDB" id="A0A3N0UZV3"/>
<keyword evidence="14" id="KW-0282">Flagellum</keyword>
<dbReference type="InterPro" id="IPR006182">
    <property type="entry name" value="FliF_N_dom"/>
</dbReference>
<evidence type="ECO:0000259" key="12">
    <source>
        <dbReference type="Pfam" id="PF01514"/>
    </source>
</evidence>
<evidence type="ECO:0000256" key="4">
    <source>
        <dbReference type="ARBA" id="ARBA00022475"/>
    </source>
</evidence>
<comment type="caution">
    <text evidence="14">The sequence shown here is derived from an EMBL/GenBank/DDBJ whole genome shotgun (WGS) entry which is preliminary data.</text>
</comment>
<keyword evidence="7 11" id="KW-0472">Membrane</keyword>
<dbReference type="PANTHER" id="PTHR30046:SF0">
    <property type="entry name" value="FLAGELLAR M-RING PROTEIN"/>
    <property type="match status" value="1"/>
</dbReference>
<keyword evidence="4" id="KW-1003">Cell membrane</keyword>
<evidence type="ECO:0000256" key="6">
    <source>
        <dbReference type="ARBA" id="ARBA00022989"/>
    </source>
</evidence>
<name>A0A3N0UZV3_9PROT</name>
<evidence type="ECO:0000259" key="13">
    <source>
        <dbReference type="Pfam" id="PF08345"/>
    </source>
</evidence>
<dbReference type="Gene3D" id="3.30.300.30">
    <property type="match status" value="1"/>
</dbReference>
<protein>
    <recommendedName>
        <fullName evidence="9">Flagellar M-ring protein</fullName>
    </recommendedName>
</protein>
<keyword evidence="14" id="KW-0966">Cell projection</keyword>
<evidence type="ECO:0000256" key="2">
    <source>
        <dbReference type="ARBA" id="ARBA00004651"/>
    </source>
</evidence>
<dbReference type="EMBL" id="RJVP01000004">
    <property type="protein sequence ID" value="ROH85902.1"/>
    <property type="molecule type" value="Genomic_DNA"/>
</dbReference>
<comment type="similarity">
    <text evidence="3 9">Belongs to the FliF family.</text>
</comment>
<gene>
    <name evidence="14" type="primary">fliF</name>
    <name evidence="14" type="ORF">ED236_09230</name>
</gene>
<evidence type="ECO:0000256" key="1">
    <source>
        <dbReference type="ARBA" id="ARBA00004117"/>
    </source>
</evidence>
<feature type="domain" description="Flagellar M-ring N-terminal" evidence="12">
    <location>
        <begin position="36"/>
        <end position="206"/>
    </location>
</feature>
<comment type="subcellular location">
    <subcellularLocation>
        <location evidence="1 9">Bacterial flagellum basal body</location>
    </subcellularLocation>
    <subcellularLocation>
        <location evidence="2">Cell membrane</location>
        <topology evidence="2">Multi-pass membrane protein</topology>
    </subcellularLocation>
</comment>
<dbReference type="InterPro" id="IPR013556">
    <property type="entry name" value="Flag_M-ring_C"/>
</dbReference>
<dbReference type="InterPro" id="IPR043427">
    <property type="entry name" value="YscJ/FliF"/>
</dbReference>
<comment type="function">
    <text evidence="9">The M ring may be actively involved in energy transduction.</text>
</comment>
<proteinExistence type="inferred from homology"/>
<dbReference type="Pfam" id="PF08345">
    <property type="entry name" value="YscJ_FliF_C"/>
    <property type="match status" value="1"/>
</dbReference>
<dbReference type="GO" id="GO:0071973">
    <property type="term" value="P:bacterial-type flagellum-dependent cell motility"/>
    <property type="evidence" value="ECO:0007669"/>
    <property type="project" value="InterPro"/>
</dbReference>
<keyword evidence="6 11" id="KW-1133">Transmembrane helix</keyword>
<dbReference type="InterPro" id="IPR045851">
    <property type="entry name" value="AMP-bd_C_sf"/>
</dbReference>
<sequence>MNKQWGQMSSLKRSGLVLGLLLVVLAFAVGTYWLLQEDYQTLFSDLNPQDAAAMVAELDRLKVPYKLANDGMTILVERDAVYKTRLSLMGKGLNLNGAIGFEIFNNAEFGMTEFSQKVNYQRALQGELSRTIMAFDEVKSARVHLVLPESGLFKKSTAKPKASVSILLKDNRILSTEQISGIQRLVAASVPEILPSEVTVVDHRGVAVTRQPMMREADAALHERLDVKKQLEDYMARKIVSIVDRAVGPGKAIVSVDVSLNYDQIKVTKEDVVPLPNTKGQEVGAVVRRRENIQTEENWASSENVVNDTAEAVSNPAPSSSSTEVEFQNGRRIEQVLSSPGNILRLSVGVLVPDTANQAKLQKIKEMISMAVGINPARGDGLVVYSLDMPQPHNDENTDQQDQELVSSGSDPEEMPELVGAEPSTSRFVGTLDMRTMLMVLGAFLLIMLYLLCRKKPRSTKIDEQQRAKLLAEISQWARDAKSL</sequence>
<evidence type="ECO:0000313" key="15">
    <source>
        <dbReference type="Proteomes" id="UP000275137"/>
    </source>
</evidence>
<dbReference type="InterPro" id="IPR000067">
    <property type="entry name" value="FlgMring_FliF"/>
</dbReference>
<dbReference type="GO" id="GO:0009431">
    <property type="term" value="C:bacterial-type flagellum basal body, MS ring"/>
    <property type="evidence" value="ECO:0007669"/>
    <property type="project" value="InterPro"/>
</dbReference>
<keyword evidence="14" id="KW-0969">Cilium</keyword>
<keyword evidence="15" id="KW-1185">Reference proteome</keyword>
<evidence type="ECO:0000256" key="5">
    <source>
        <dbReference type="ARBA" id="ARBA00022692"/>
    </source>
</evidence>
<evidence type="ECO:0000256" key="9">
    <source>
        <dbReference type="PIRNR" id="PIRNR004862"/>
    </source>
</evidence>
<dbReference type="GO" id="GO:0005886">
    <property type="term" value="C:plasma membrane"/>
    <property type="evidence" value="ECO:0007669"/>
    <property type="project" value="UniProtKB-SubCell"/>
</dbReference>
<dbReference type="Proteomes" id="UP000275137">
    <property type="component" value="Unassembled WGS sequence"/>
</dbReference>
<keyword evidence="8 9" id="KW-0975">Bacterial flagellum</keyword>
<dbReference type="GO" id="GO:0003774">
    <property type="term" value="F:cytoskeletal motor activity"/>
    <property type="evidence" value="ECO:0007669"/>
    <property type="project" value="InterPro"/>
</dbReference>
<evidence type="ECO:0000256" key="10">
    <source>
        <dbReference type="SAM" id="MobiDB-lite"/>
    </source>
</evidence>
<feature type="transmembrane region" description="Helical" evidence="11">
    <location>
        <begin position="434"/>
        <end position="453"/>
    </location>
</feature>
<dbReference type="Pfam" id="PF01514">
    <property type="entry name" value="YscJ_FliF"/>
    <property type="match status" value="1"/>
</dbReference>
<evidence type="ECO:0000313" key="14">
    <source>
        <dbReference type="EMBL" id="ROH85902.1"/>
    </source>
</evidence>
<accession>A0A3N0UZV3</accession>